<name>A0ABV5H3T9_9FLAO</name>
<gene>
    <name evidence="1" type="ORF">ACFFU1_16695</name>
</gene>
<dbReference type="RefSeq" id="WP_290270614.1">
    <property type="nucleotide sequence ID" value="NZ_JAUFQP010000010.1"/>
</dbReference>
<sequence>MNQELSIFNSLKLSQEEFETIENLAATNYAPSDIALYLDVDKQLFLQEFHNPASSVRHHYNKGCLVASFEKDNKMLENAKGGNITAYQESNKSAAKRAFENHKQRILNES</sequence>
<evidence type="ECO:0000313" key="1">
    <source>
        <dbReference type="EMBL" id="MFB9106549.1"/>
    </source>
</evidence>
<dbReference type="Proteomes" id="UP001589590">
    <property type="component" value="Unassembled WGS sequence"/>
</dbReference>
<organism evidence="1 2">
    <name type="scientific">Algibacter miyuki</name>
    <dbReference type="NCBI Taxonomy" id="1306933"/>
    <lineage>
        <taxon>Bacteria</taxon>
        <taxon>Pseudomonadati</taxon>
        <taxon>Bacteroidota</taxon>
        <taxon>Flavobacteriia</taxon>
        <taxon>Flavobacteriales</taxon>
        <taxon>Flavobacteriaceae</taxon>
        <taxon>Algibacter</taxon>
    </lineage>
</organism>
<reference evidence="1 2" key="1">
    <citation type="submission" date="2024-09" db="EMBL/GenBank/DDBJ databases">
        <authorList>
            <person name="Sun Q."/>
            <person name="Mori K."/>
        </authorList>
    </citation>
    <scope>NUCLEOTIDE SEQUENCE [LARGE SCALE GENOMIC DNA]</scope>
    <source>
        <strain evidence="1 2">CECT 8300</strain>
    </source>
</reference>
<evidence type="ECO:0000313" key="2">
    <source>
        <dbReference type="Proteomes" id="UP001589590"/>
    </source>
</evidence>
<protein>
    <submittedName>
        <fullName evidence="1">Uncharacterized protein</fullName>
    </submittedName>
</protein>
<accession>A0ABV5H3T9</accession>
<comment type="caution">
    <text evidence="1">The sequence shown here is derived from an EMBL/GenBank/DDBJ whole genome shotgun (WGS) entry which is preliminary data.</text>
</comment>
<proteinExistence type="predicted"/>
<dbReference type="EMBL" id="JBHMFA010000017">
    <property type="protein sequence ID" value="MFB9106549.1"/>
    <property type="molecule type" value="Genomic_DNA"/>
</dbReference>
<keyword evidence="2" id="KW-1185">Reference proteome</keyword>